<accession>A0ABW3CYX6</accession>
<evidence type="ECO:0000256" key="1">
    <source>
        <dbReference type="SAM" id="SignalP"/>
    </source>
</evidence>
<name>A0ABW3CYX6_9FLAO</name>
<reference evidence="3" key="1">
    <citation type="journal article" date="2019" name="Int. J. Syst. Evol. Microbiol.">
        <title>The Global Catalogue of Microorganisms (GCM) 10K type strain sequencing project: providing services to taxonomists for standard genome sequencing and annotation.</title>
        <authorList>
            <consortium name="The Broad Institute Genomics Platform"/>
            <consortium name="The Broad Institute Genome Sequencing Center for Infectious Disease"/>
            <person name="Wu L."/>
            <person name="Ma J."/>
        </authorList>
    </citation>
    <scope>NUCLEOTIDE SEQUENCE [LARGE SCALE GENOMIC DNA]</scope>
    <source>
        <strain evidence="3">CCUG 62952</strain>
    </source>
</reference>
<dbReference type="NCBIfam" id="TIGR03519">
    <property type="entry name" value="T9SS_PorP_fam"/>
    <property type="match status" value="1"/>
</dbReference>
<protein>
    <submittedName>
        <fullName evidence="2">PorP/SprF family type IX secretion system membrane protein</fullName>
    </submittedName>
</protein>
<dbReference type="InterPro" id="IPR019861">
    <property type="entry name" value="PorP/SprF_Bacteroidetes"/>
</dbReference>
<dbReference type="Pfam" id="PF11751">
    <property type="entry name" value="PorP_SprF"/>
    <property type="match status" value="1"/>
</dbReference>
<sequence length="303" mass="34031">MVRKICLYTTLIFGAFLRLIAQQNPVFAEYNYNPFIINSAYAGLQSEAEANLSSIGLLGSFDGAPQTSSFTLNAPLYNEKMALGGGIIHDKIGVTTVANVFAAYSYKIFFEENRRPNWQIYDRNVISFGITAGVISYQEDLLSLNIEGDQNFAENINIMIPSLGVGFLFNHGPFAVGLSVPNILGDALASDKVLNITTPVYGYMGYKFYLNRFKEMIFKPNFLTKFENGIFQADLNMGISYLNKIDLGCGYRTNASFNFFGGFYFWENFRFVYHYNSATRNAPINNTHGIILSYRFGNGFNLN</sequence>
<proteinExistence type="predicted"/>
<dbReference type="Proteomes" id="UP001596978">
    <property type="component" value="Unassembled WGS sequence"/>
</dbReference>
<organism evidence="2 3">
    <name type="scientific">Sungkyunkwania multivorans</name>
    <dbReference type="NCBI Taxonomy" id="1173618"/>
    <lineage>
        <taxon>Bacteria</taxon>
        <taxon>Pseudomonadati</taxon>
        <taxon>Bacteroidota</taxon>
        <taxon>Flavobacteriia</taxon>
        <taxon>Flavobacteriales</taxon>
        <taxon>Flavobacteriaceae</taxon>
        <taxon>Sungkyunkwania</taxon>
    </lineage>
</organism>
<feature type="signal peptide" evidence="1">
    <location>
        <begin position="1"/>
        <end position="28"/>
    </location>
</feature>
<evidence type="ECO:0000313" key="2">
    <source>
        <dbReference type="EMBL" id="MFD0863023.1"/>
    </source>
</evidence>
<dbReference type="RefSeq" id="WP_386408696.1">
    <property type="nucleotide sequence ID" value="NZ_JBHTJH010000017.1"/>
</dbReference>
<keyword evidence="3" id="KW-1185">Reference proteome</keyword>
<keyword evidence="1" id="KW-0732">Signal</keyword>
<evidence type="ECO:0000313" key="3">
    <source>
        <dbReference type="Proteomes" id="UP001596978"/>
    </source>
</evidence>
<comment type="caution">
    <text evidence="2">The sequence shown here is derived from an EMBL/GenBank/DDBJ whole genome shotgun (WGS) entry which is preliminary data.</text>
</comment>
<dbReference type="EMBL" id="JBHTJH010000017">
    <property type="protein sequence ID" value="MFD0863023.1"/>
    <property type="molecule type" value="Genomic_DNA"/>
</dbReference>
<feature type="chain" id="PRO_5045772085" evidence="1">
    <location>
        <begin position="29"/>
        <end position="303"/>
    </location>
</feature>
<gene>
    <name evidence="2" type="ORF">ACFQ1M_12480</name>
</gene>